<dbReference type="RefSeq" id="WP_090805874.1">
    <property type="nucleotide sequence ID" value="NZ_FNKX01000002.1"/>
</dbReference>
<dbReference type="InterPro" id="IPR007235">
    <property type="entry name" value="Glyco_trans_28_C"/>
</dbReference>
<keyword evidence="2" id="KW-0808">Transferase</keyword>
<dbReference type="Pfam" id="PF04101">
    <property type="entry name" value="Glyco_tran_28_C"/>
    <property type="match status" value="1"/>
</dbReference>
<sequence>MNDPQPARNDSIDSQLPRILFFNVNGSGMGHLNRCLSYARRLHGRARPVFFSLASAIELIEEMGFEADYFVSPYWSSSSTFAWNSELAVRFGMMLERVRPDVIVFDGTWPFQGFLATCETFGSPALVWSNRGLLKEGGKTVSVDESRFDLVIQPGELGAQESETPLEGGGRRALVPPVCVLEDDELLDRATAREALNLPQDGRFVLFALGPGNLKDVAGIAHGLIREFEAAGFNVVWVRAPISVRDIELPAGVMPLTVYPLARYLRAFDALVGAAGYNTCCELVQSGVPALLVPNAQLADDQVRRAHMVADVMPAVVSACETDDERETAVSKLLGLLNGTPAVRAAIPMDGAVLAAEKILALAARRERTQ</sequence>
<proteinExistence type="predicted"/>
<dbReference type="AlphaFoldDB" id="A0A1H1IW48"/>
<feature type="domain" description="Glycosyl transferase family 28 C-terminal" evidence="1">
    <location>
        <begin position="261"/>
        <end position="313"/>
    </location>
</feature>
<evidence type="ECO:0000259" key="1">
    <source>
        <dbReference type="Pfam" id="PF04101"/>
    </source>
</evidence>
<protein>
    <submittedName>
        <fullName evidence="2">Predicted glycosyl transferase</fullName>
    </submittedName>
</protein>
<dbReference type="Proteomes" id="UP000199365">
    <property type="component" value="Unassembled WGS sequence"/>
</dbReference>
<dbReference type="STRING" id="157910.SAMN05445850_3736"/>
<accession>A0A1H1IW48</accession>
<evidence type="ECO:0000313" key="2">
    <source>
        <dbReference type="EMBL" id="SDR41790.1"/>
    </source>
</evidence>
<dbReference type="PANTHER" id="PTHR21015">
    <property type="entry name" value="UDP-N-ACETYLGLUCOSAMINE--N-ACETYLMURAMYL-(PENTAPEPTIDE) PYROPHOSPHORYL-UNDECAPRENOL N-ACETYLGLUCOSAMINE TRANSFERASE 1"/>
    <property type="match status" value="1"/>
</dbReference>
<evidence type="ECO:0000313" key="3">
    <source>
        <dbReference type="Proteomes" id="UP000199365"/>
    </source>
</evidence>
<dbReference type="PANTHER" id="PTHR21015:SF22">
    <property type="entry name" value="GLYCOSYLTRANSFERASE"/>
    <property type="match status" value="1"/>
</dbReference>
<dbReference type="SUPFAM" id="SSF53756">
    <property type="entry name" value="UDP-Glycosyltransferase/glycogen phosphorylase"/>
    <property type="match status" value="1"/>
</dbReference>
<gene>
    <name evidence="2" type="ORF">SAMN05445850_3736</name>
</gene>
<organism evidence="2 3">
    <name type="scientific">Paraburkholderia tuberum</name>
    <dbReference type="NCBI Taxonomy" id="157910"/>
    <lineage>
        <taxon>Bacteria</taxon>
        <taxon>Pseudomonadati</taxon>
        <taxon>Pseudomonadota</taxon>
        <taxon>Betaproteobacteria</taxon>
        <taxon>Burkholderiales</taxon>
        <taxon>Burkholderiaceae</taxon>
        <taxon>Paraburkholderia</taxon>
    </lineage>
</organism>
<dbReference type="GO" id="GO:0016758">
    <property type="term" value="F:hexosyltransferase activity"/>
    <property type="evidence" value="ECO:0007669"/>
    <property type="project" value="InterPro"/>
</dbReference>
<keyword evidence="3" id="KW-1185">Reference proteome</keyword>
<name>A0A1H1IW48_9BURK</name>
<dbReference type="EMBL" id="FNKX01000002">
    <property type="protein sequence ID" value="SDR41790.1"/>
    <property type="molecule type" value="Genomic_DNA"/>
</dbReference>
<dbReference type="Gene3D" id="3.40.50.2000">
    <property type="entry name" value="Glycogen Phosphorylase B"/>
    <property type="match status" value="1"/>
</dbReference>
<reference evidence="3" key="1">
    <citation type="submission" date="2016-10" db="EMBL/GenBank/DDBJ databases">
        <authorList>
            <person name="Varghese N."/>
            <person name="Submissions S."/>
        </authorList>
    </citation>
    <scope>NUCLEOTIDE SEQUENCE [LARGE SCALE GENOMIC DNA]</scope>
    <source>
        <strain evidence="3">DUS833</strain>
    </source>
</reference>